<dbReference type="Gene3D" id="1.20.120.1780">
    <property type="entry name" value="UbiA prenyltransferase"/>
    <property type="match status" value="1"/>
</dbReference>
<evidence type="ECO:0000256" key="6">
    <source>
        <dbReference type="SAM" id="Phobius"/>
    </source>
</evidence>
<dbReference type="Proteomes" id="UP000230790">
    <property type="component" value="Unassembled WGS sequence"/>
</dbReference>
<evidence type="ECO:0000256" key="2">
    <source>
        <dbReference type="ARBA" id="ARBA00022692"/>
    </source>
</evidence>
<organism evidence="7 8">
    <name type="scientific">Candidatus Thermofonsia Clade 3 bacterium</name>
    <dbReference type="NCBI Taxonomy" id="2364212"/>
    <lineage>
        <taxon>Bacteria</taxon>
        <taxon>Bacillati</taxon>
        <taxon>Chloroflexota</taxon>
        <taxon>Candidatus Thermofontia</taxon>
        <taxon>Candidatus Thermofonsia Clade 3</taxon>
    </lineage>
</organism>
<dbReference type="AlphaFoldDB" id="A0A2M8Q993"/>
<evidence type="ECO:0000256" key="3">
    <source>
        <dbReference type="ARBA" id="ARBA00022989"/>
    </source>
</evidence>
<keyword evidence="2 6" id="KW-0812">Transmembrane</keyword>
<dbReference type="InterPro" id="IPR044878">
    <property type="entry name" value="UbiA_sf"/>
</dbReference>
<reference evidence="7 8" key="1">
    <citation type="submission" date="2017-11" db="EMBL/GenBank/DDBJ databases">
        <title>Evolution of Phototrophy in the Chloroflexi Phylum Driven by Horizontal Gene Transfer.</title>
        <authorList>
            <person name="Ward L.M."/>
            <person name="Hemp J."/>
            <person name="Shih P.M."/>
            <person name="Mcglynn S.E."/>
            <person name="Fischer W."/>
        </authorList>
    </citation>
    <scope>NUCLEOTIDE SEQUENCE [LARGE SCALE GENOMIC DNA]</scope>
    <source>
        <strain evidence="7">JP3_7</strain>
    </source>
</reference>
<dbReference type="Gene3D" id="1.10.357.140">
    <property type="entry name" value="UbiA prenyltransferase"/>
    <property type="match status" value="1"/>
</dbReference>
<dbReference type="GO" id="GO:0016765">
    <property type="term" value="F:transferase activity, transferring alkyl or aryl (other than methyl) groups"/>
    <property type="evidence" value="ECO:0007669"/>
    <property type="project" value="InterPro"/>
</dbReference>
<accession>A0A2M8Q993</accession>
<dbReference type="PANTHER" id="PTHR42723">
    <property type="entry name" value="CHLOROPHYLL SYNTHASE"/>
    <property type="match status" value="1"/>
</dbReference>
<feature type="transmembrane region" description="Helical" evidence="6">
    <location>
        <begin position="224"/>
        <end position="243"/>
    </location>
</feature>
<evidence type="ECO:0000256" key="1">
    <source>
        <dbReference type="ARBA" id="ARBA00004141"/>
    </source>
</evidence>
<comment type="caution">
    <text evidence="7">The sequence shown here is derived from an EMBL/GenBank/DDBJ whole genome shotgun (WGS) entry which is preliminary data.</text>
</comment>
<protein>
    <submittedName>
        <fullName evidence="7">Bacteriochlorophyll synthase</fullName>
    </submittedName>
</protein>
<dbReference type="InterPro" id="IPR006372">
    <property type="entry name" value="Chl_synth"/>
</dbReference>
<dbReference type="InterPro" id="IPR000537">
    <property type="entry name" value="UbiA_prenyltransferase"/>
</dbReference>
<feature type="transmembrane region" description="Helical" evidence="6">
    <location>
        <begin position="73"/>
        <end position="91"/>
    </location>
</feature>
<dbReference type="NCBIfam" id="TIGR01476">
    <property type="entry name" value="chlor_syn_BchG"/>
    <property type="match status" value="1"/>
</dbReference>
<evidence type="ECO:0000256" key="5">
    <source>
        <dbReference type="ARBA" id="ARBA00023171"/>
    </source>
</evidence>
<keyword evidence="5" id="KW-0149">Chlorophyll biosynthesis</keyword>
<sequence length="275" mass="29035">MGCVASHSIYFDLGGDIWQSVLSVGKIAIGTLMAGPLLVGFSQVWNDWCDRDVDAINQPERLIPSGQATRNQVFAIIAILGAAAMAIALFLGPPVALVALLGILIALAYSAEPIRLKKNGWLGNLAIGLTYETCAWIAGHFTFDPQLQSAGASRSMILALIYGLGVTGTMIINDFKSVAGDRQMGIRSIPAMYGESTAAKIGVVIINVAQLVAVGLQFAWGNTLAAGACVLLLLAQLPIQMQLVREPTQPMAVRYNIVGIPPYTWAMLVAAIGLG</sequence>
<keyword evidence="4 6" id="KW-0472">Membrane</keyword>
<dbReference type="GO" id="GO:0016020">
    <property type="term" value="C:membrane"/>
    <property type="evidence" value="ECO:0007669"/>
    <property type="project" value="UniProtKB-SubCell"/>
</dbReference>
<gene>
    <name evidence="7" type="ORF">CUN48_14275</name>
</gene>
<dbReference type="GO" id="GO:0015995">
    <property type="term" value="P:chlorophyll biosynthetic process"/>
    <property type="evidence" value="ECO:0007669"/>
    <property type="project" value="UniProtKB-KW"/>
</dbReference>
<feature type="transmembrane region" description="Helical" evidence="6">
    <location>
        <begin position="255"/>
        <end position="274"/>
    </location>
</feature>
<proteinExistence type="predicted"/>
<feature type="transmembrane region" description="Helical" evidence="6">
    <location>
        <begin position="121"/>
        <end position="143"/>
    </location>
</feature>
<keyword evidence="3 6" id="KW-1133">Transmembrane helix</keyword>
<comment type="subcellular location">
    <subcellularLocation>
        <location evidence="1">Membrane</location>
        <topology evidence="1">Multi-pass membrane protein</topology>
    </subcellularLocation>
</comment>
<dbReference type="PANTHER" id="PTHR42723:SF1">
    <property type="entry name" value="CHLOROPHYLL SYNTHASE, CHLOROPLASTIC"/>
    <property type="match status" value="1"/>
</dbReference>
<evidence type="ECO:0000313" key="8">
    <source>
        <dbReference type="Proteomes" id="UP000230790"/>
    </source>
</evidence>
<dbReference type="EMBL" id="PGTN01000272">
    <property type="protein sequence ID" value="PJF46344.1"/>
    <property type="molecule type" value="Genomic_DNA"/>
</dbReference>
<name>A0A2M8Q993_9CHLR</name>
<evidence type="ECO:0000313" key="7">
    <source>
        <dbReference type="EMBL" id="PJF46344.1"/>
    </source>
</evidence>
<dbReference type="Pfam" id="PF01040">
    <property type="entry name" value="UbiA"/>
    <property type="match status" value="1"/>
</dbReference>
<feature type="transmembrane region" description="Helical" evidence="6">
    <location>
        <begin position="155"/>
        <end position="176"/>
    </location>
</feature>
<dbReference type="InterPro" id="IPR050475">
    <property type="entry name" value="Prenyltransferase_related"/>
</dbReference>
<evidence type="ECO:0000256" key="4">
    <source>
        <dbReference type="ARBA" id="ARBA00023136"/>
    </source>
</evidence>